<dbReference type="Proteomes" id="UP000197587">
    <property type="component" value="Unassembled WGS sequence"/>
</dbReference>
<proteinExistence type="predicted"/>
<reference evidence="1 2" key="1">
    <citation type="submission" date="2014-01" db="EMBL/GenBank/DDBJ databases">
        <authorList>
            <consortium name="Genome Consortium for Active Teaching"/>
            <person name="Sontag T.C."/>
            <person name="Newman J.D."/>
        </authorList>
    </citation>
    <scope>NUCLEOTIDE SEQUENCE [LARGE SCALE GENOMIC DNA]</scope>
    <source>
        <strain evidence="1 2">DSM 19056</strain>
    </source>
</reference>
<name>A0A246BBK8_9FLAO</name>
<dbReference type="AlphaFoldDB" id="A0A246BBK8"/>
<evidence type="ECO:0000313" key="1">
    <source>
        <dbReference type="EMBL" id="OWK99045.1"/>
    </source>
</evidence>
<sequence>MVLSSLPCSDASNQCEDTVPKIETAQSHDHNQDSDDNCSPFCTCNCCSTSIASYHFKPFEIKQPKVSFITKKITLRDYTIISNYYGSIWHPPKFTV</sequence>
<evidence type="ECO:0000313" key="2">
    <source>
        <dbReference type="Proteomes" id="UP000197587"/>
    </source>
</evidence>
<organism evidence="1 2">
    <name type="scientific">Kaistella haifensis DSM 19056</name>
    <dbReference type="NCBI Taxonomy" id="1450526"/>
    <lineage>
        <taxon>Bacteria</taxon>
        <taxon>Pseudomonadati</taxon>
        <taxon>Bacteroidota</taxon>
        <taxon>Flavobacteriia</taxon>
        <taxon>Flavobacteriales</taxon>
        <taxon>Weeksellaceae</taxon>
        <taxon>Chryseobacterium group</taxon>
        <taxon>Kaistella</taxon>
    </lineage>
</organism>
<gene>
    <name evidence="1" type="ORF">AP75_02690</name>
</gene>
<dbReference type="EMBL" id="JASZ02000003">
    <property type="protein sequence ID" value="OWK99045.1"/>
    <property type="molecule type" value="Genomic_DNA"/>
</dbReference>
<protein>
    <submittedName>
        <fullName evidence="1">Uncharacterized protein</fullName>
    </submittedName>
</protein>
<comment type="caution">
    <text evidence="1">The sequence shown here is derived from an EMBL/GenBank/DDBJ whole genome shotgun (WGS) entry which is preliminary data.</text>
</comment>
<keyword evidence="2" id="KW-1185">Reference proteome</keyword>
<reference evidence="1 2" key="2">
    <citation type="submission" date="2017-05" db="EMBL/GenBank/DDBJ databases">
        <title>Genome of Chryseobacterium haifense.</title>
        <authorList>
            <person name="Newman J.D."/>
        </authorList>
    </citation>
    <scope>NUCLEOTIDE SEQUENCE [LARGE SCALE GENOMIC DNA]</scope>
    <source>
        <strain evidence="1 2">DSM 19056</strain>
    </source>
</reference>
<dbReference type="InterPro" id="IPR046601">
    <property type="entry name" value="DUF6660"/>
</dbReference>
<dbReference type="Pfam" id="PF20365">
    <property type="entry name" value="DUF6660"/>
    <property type="match status" value="1"/>
</dbReference>
<accession>A0A246BBK8</accession>